<feature type="region of interest" description="Disordered" evidence="1">
    <location>
        <begin position="1"/>
        <end position="95"/>
    </location>
</feature>
<protein>
    <submittedName>
        <fullName evidence="2">Uncharacterized protein</fullName>
    </submittedName>
</protein>
<name>A0A438H5X8_VITVI</name>
<gene>
    <name evidence="2" type="ORF">CK203_058208</name>
</gene>
<evidence type="ECO:0000313" key="2">
    <source>
        <dbReference type="EMBL" id="RVW79763.1"/>
    </source>
</evidence>
<organism evidence="2 3">
    <name type="scientific">Vitis vinifera</name>
    <name type="common">Grape</name>
    <dbReference type="NCBI Taxonomy" id="29760"/>
    <lineage>
        <taxon>Eukaryota</taxon>
        <taxon>Viridiplantae</taxon>
        <taxon>Streptophyta</taxon>
        <taxon>Embryophyta</taxon>
        <taxon>Tracheophyta</taxon>
        <taxon>Spermatophyta</taxon>
        <taxon>Magnoliopsida</taxon>
        <taxon>eudicotyledons</taxon>
        <taxon>Gunneridae</taxon>
        <taxon>Pentapetalae</taxon>
        <taxon>rosids</taxon>
        <taxon>Vitales</taxon>
        <taxon>Vitaceae</taxon>
        <taxon>Viteae</taxon>
        <taxon>Vitis</taxon>
    </lineage>
</organism>
<dbReference type="AlphaFoldDB" id="A0A438H5X8"/>
<evidence type="ECO:0000256" key="1">
    <source>
        <dbReference type="SAM" id="MobiDB-lite"/>
    </source>
</evidence>
<evidence type="ECO:0000313" key="3">
    <source>
        <dbReference type="Proteomes" id="UP000288805"/>
    </source>
</evidence>
<sequence>MARTRGAKSSSPSNRKKSLRKEPVPDSAPEPSQPNSSSGEARRQSLRQTIPYQVRRSVAAKDPGSLAESLPVPSPVPSPAPQEKSQEPQAPLPSPKFHQTALEEVIGGQCYLSPQLRETWIVELGIPFRAMLRLTAFRVRPACPIIPAAEEVSHGALLAPRDFFYPRIATDFYNP</sequence>
<comment type="caution">
    <text evidence="2">The sequence shown here is derived from an EMBL/GenBank/DDBJ whole genome shotgun (WGS) entry which is preliminary data.</text>
</comment>
<accession>A0A438H5X8</accession>
<dbReference type="Proteomes" id="UP000288805">
    <property type="component" value="Unassembled WGS sequence"/>
</dbReference>
<dbReference type="EMBL" id="QGNW01000275">
    <property type="protein sequence ID" value="RVW79763.1"/>
    <property type="molecule type" value="Genomic_DNA"/>
</dbReference>
<proteinExistence type="predicted"/>
<reference evidence="2 3" key="1">
    <citation type="journal article" date="2018" name="PLoS Genet.">
        <title>Population sequencing reveals clonal diversity and ancestral inbreeding in the grapevine cultivar Chardonnay.</title>
        <authorList>
            <person name="Roach M.J."/>
            <person name="Johnson D.L."/>
            <person name="Bohlmann J."/>
            <person name="van Vuuren H.J."/>
            <person name="Jones S.J."/>
            <person name="Pretorius I.S."/>
            <person name="Schmidt S.A."/>
            <person name="Borneman A.R."/>
        </authorList>
    </citation>
    <scope>NUCLEOTIDE SEQUENCE [LARGE SCALE GENOMIC DNA]</scope>
    <source>
        <strain evidence="3">cv. Chardonnay</strain>
        <tissue evidence="2">Leaf</tissue>
    </source>
</reference>